<gene>
    <name evidence="1" type="ORF">NPIL_496731</name>
</gene>
<protein>
    <submittedName>
        <fullName evidence="1">Uncharacterized protein</fullName>
    </submittedName>
</protein>
<dbReference type="AlphaFoldDB" id="A0A8X6PWU6"/>
<comment type="caution">
    <text evidence="1">The sequence shown here is derived from an EMBL/GenBank/DDBJ whole genome shotgun (WGS) entry which is preliminary data.</text>
</comment>
<accession>A0A8X6PWU6</accession>
<keyword evidence="2" id="KW-1185">Reference proteome</keyword>
<organism evidence="1 2">
    <name type="scientific">Nephila pilipes</name>
    <name type="common">Giant wood spider</name>
    <name type="synonym">Nephila maculata</name>
    <dbReference type="NCBI Taxonomy" id="299642"/>
    <lineage>
        <taxon>Eukaryota</taxon>
        <taxon>Metazoa</taxon>
        <taxon>Ecdysozoa</taxon>
        <taxon>Arthropoda</taxon>
        <taxon>Chelicerata</taxon>
        <taxon>Arachnida</taxon>
        <taxon>Araneae</taxon>
        <taxon>Araneomorphae</taxon>
        <taxon>Entelegynae</taxon>
        <taxon>Araneoidea</taxon>
        <taxon>Nephilidae</taxon>
        <taxon>Nephila</taxon>
    </lineage>
</organism>
<sequence length="105" mass="12074">MTISNPIEQKIAEEINAKKIFSIEIDATQDIYEEVQCSVTVCYIKDNEEHLPKIYFSVGFLPFVADLHSTVMKRTKYLSVALPRHNLSLLIAWRESPSQILILVH</sequence>
<proteinExistence type="predicted"/>
<reference evidence="1" key="1">
    <citation type="submission" date="2020-08" db="EMBL/GenBank/DDBJ databases">
        <title>Multicomponent nature underlies the extraordinary mechanical properties of spider dragline silk.</title>
        <authorList>
            <person name="Kono N."/>
            <person name="Nakamura H."/>
            <person name="Mori M."/>
            <person name="Yoshida Y."/>
            <person name="Ohtoshi R."/>
            <person name="Malay A.D."/>
            <person name="Moran D.A.P."/>
            <person name="Tomita M."/>
            <person name="Numata K."/>
            <person name="Arakawa K."/>
        </authorList>
    </citation>
    <scope>NUCLEOTIDE SEQUENCE</scope>
</reference>
<name>A0A8X6PWU6_NEPPI</name>
<evidence type="ECO:0000313" key="2">
    <source>
        <dbReference type="Proteomes" id="UP000887013"/>
    </source>
</evidence>
<evidence type="ECO:0000313" key="1">
    <source>
        <dbReference type="EMBL" id="GFT94047.1"/>
    </source>
</evidence>
<dbReference type="OrthoDB" id="8908633at2759"/>
<dbReference type="EMBL" id="BMAW01074885">
    <property type="protein sequence ID" value="GFT94047.1"/>
    <property type="molecule type" value="Genomic_DNA"/>
</dbReference>
<dbReference type="Proteomes" id="UP000887013">
    <property type="component" value="Unassembled WGS sequence"/>
</dbReference>